<sequence>MIKGKLISSQRYLDQEKVADRAMRFKRFIVSVYPIVLRGQQYTILMDGHHNYAAANIAGVEPDYRQIGKKVLRIIGGMSEREREAFFINNLTDSDYYFVETGEVVKDLLLPDTSCRLQVHAGNQWIMGR</sequence>
<comment type="caution">
    <text evidence="1">The sequence shown here is derived from an EMBL/GenBank/DDBJ whole genome shotgun (WGS) entry which is preliminary data.</text>
</comment>
<evidence type="ECO:0000313" key="2">
    <source>
        <dbReference type="Proteomes" id="UP001335910"/>
    </source>
</evidence>
<protein>
    <submittedName>
        <fullName evidence="1">Chromosome partitioning protein ParB</fullName>
    </submittedName>
</protein>
<proteinExistence type="predicted"/>
<accession>A0ABU7UAL3</accession>
<dbReference type="SUPFAM" id="SSF110849">
    <property type="entry name" value="ParB/Sulfiredoxin"/>
    <property type="match status" value="1"/>
</dbReference>
<dbReference type="EMBL" id="JAZKLI010000001">
    <property type="protein sequence ID" value="MEE9683995.1"/>
    <property type="molecule type" value="Genomic_DNA"/>
</dbReference>
<evidence type="ECO:0000313" key="1">
    <source>
        <dbReference type="EMBL" id="MEE9683995.1"/>
    </source>
</evidence>
<reference evidence="1 2" key="1">
    <citation type="submission" date="2023-10" db="EMBL/GenBank/DDBJ databases">
        <title>Wastewater isolates of ESBL- and carbapenemase-producing Gram-negative bacteria from New Zealand.</title>
        <authorList>
            <person name="Straub C."/>
            <person name="Weaver L."/>
            <person name="Cornelius A."/>
            <person name="Mcgill E."/>
            <person name="Dyet K."/>
            <person name="White L."/>
            <person name="Pattis I."/>
        </authorList>
    </citation>
    <scope>NUCLEOTIDE SEQUENCE [LARGE SCALE GENOMIC DNA]</scope>
    <source>
        <strain evidence="1 2">ESBL35</strain>
    </source>
</reference>
<dbReference type="Proteomes" id="UP001335910">
    <property type="component" value="Unassembled WGS sequence"/>
</dbReference>
<name>A0ABU7UAL3_LELAM</name>
<gene>
    <name evidence="1" type="ORF">V4839_10990</name>
</gene>
<organism evidence="1 2">
    <name type="scientific">Lelliottia amnigena</name>
    <name type="common">Enterobacter amnigenus</name>
    <dbReference type="NCBI Taxonomy" id="61646"/>
    <lineage>
        <taxon>Bacteria</taxon>
        <taxon>Pseudomonadati</taxon>
        <taxon>Pseudomonadota</taxon>
        <taxon>Gammaproteobacteria</taxon>
        <taxon>Enterobacterales</taxon>
        <taxon>Enterobacteriaceae</taxon>
        <taxon>Lelliottia</taxon>
    </lineage>
</organism>
<dbReference type="RefSeq" id="WP_331389664.1">
    <property type="nucleotide sequence ID" value="NZ_JAZKLB010000001.1"/>
</dbReference>
<keyword evidence="2" id="KW-1185">Reference proteome</keyword>
<dbReference type="InterPro" id="IPR036086">
    <property type="entry name" value="ParB/Sulfiredoxin_sf"/>
</dbReference>